<dbReference type="AlphaFoldDB" id="A0AA36J045"/>
<dbReference type="Proteomes" id="UP001178507">
    <property type="component" value="Unassembled WGS sequence"/>
</dbReference>
<protein>
    <recommendedName>
        <fullName evidence="2">PA domain-containing protein</fullName>
    </recommendedName>
</protein>
<organism evidence="3 4">
    <name type="scientific">Effrenium voratum</name>
    <dbReference type="NCBI Taxonomy" id="2562239"/>
    <lineage>
        <taxon>Eukaryota</taxon>
        <taxon>Sar</taxon>
        <taxon>Alveolata</taxon>
        <taxon>Dinophyceae</taxon>
        <taxon>Suessiales</taxon>
        <taxon>Symbiodiniaceae</taxon>
        <taxon>Effrenium</taxon>
    </lineage>
</organism>
<dbReference type="InterPro" id="IPR046450">
    <property type="entry name" value="PA_dom_sf"/>
</dbReference>
<dbReference type="InterPro" id="IPR003137">
    <property type="entry name" value="PA_domain"/>
</dbReference>
<sequence length="209" mass="22841">MSSARFFTSVLVSWCLCTHGHSTLNVVGEEVSQSFSAIPAVWNAYLPNFGRPKLSNKALLDRESYNIQPSFNGRMVMEPGAYNGTRSLGCSELPATPQVEGLALFVERGLCSFREKATNAFNAGFKALVVANSVPGLSKVPDMSSPGGKEEDQRVELPAWSIDWTSGQALRNWLLTAPKLTIQVIDSPRRPYLGAFQDDGFGVRLVQVK</sequence>
<comment type="caution">
    <text evidence="3">The sequence shown here is derived from an EMBL/GenBank/DDBJ whole genome shotgun (WGS) entry which is preliminary data.</text>
</comment>
<evidence type="ECO:0000313" key="3">
    <source>
        <dbReference type="EMBL" id="CAJ1396024.1"/>
    </source>
</evidence>
<evidence type="ECO:0000259" key="2">
    <source>
        <dbReference type="Pfam" id="PF02225"/>
    </source>
</evidence>
<dbReference type="Gene3D" id="3.50.30.30">
    <property type="match status" value="1"/>
</dbReference>
<gene>
    <name evidence="3" type="ORF">EVOR1521_LOCUS20313</name>
</gene>
<reference evidence="3" key="1">
    <citation type="submission" date="2023-08" db="EMBL/GenBank/DDBJ databases">
        <authorList>
            <person name="Chen Y."/>
            <person name="Shah S."/>
            <person name="Dougan E. K."/>
            <person name="Thang M."/>
            <person name="Chan C."/>
        </authorList>
    </citation>
    <scope>NUCLEOTIDE SEQUENCE</scope>
</reference>
<name>A0AA36J045_9DINO</name>
<feature type="domain" description="PA" evidence="2">
    <location>
        <begin position="86"/>
        <end position="170"/>
    </location>
</feature>
<feature type="signal peptide" evidence="1">
    <location>
        <begin position="1"/>
        <end position="22"/>
    </location>
</feature>
<keyword evidence="1" id="KW-0732">Signal</keyword>
<feature type="chain" id="PRO_5041255288" description="PA domain-containing protein" evidence="1">
    <location>
        <begin position="23"/>
        <end position="209"/>
    </location>
</feature>
<dbReference type="Pfam" id="PF02225">
    <property type="entry name" value="PA"/>
    <property type="match status" value="1"/>
</dbReference>
<dbReference type="SUPFAM" id="SSF52025">
    <property type="entry name" value="PA domain"/>
    <property type="match status" value="1"/>
</dbReference>
<accession>A0AA36J045</accession>
<dbReference type="EMBL" id="CAUJNA010003216">
    <property type="protein sequence ID" value="CAJ1396024.1"/>
    <property type="molecule type" value="Genomic_DNA"/>
</dbReference>
<proteinExistence type="predicted"/>
<evidence type="ECO:0000256" key="1">
    <source>
        <dbReference type="SAM" id="SignalP"/>
    </source>
</evidence>
<keyword evidence="4" id="KW-1185">Reference proteome</keyword>
<evidence type="ECO:0000313" key="4">
    <source>
        <dbReference type="Proteomes" id="UP001178507"/>
    </source>
</evidence>